<dbReference type="EMBL" id="LDJR01000054">
    <property type="protein sequence ID" value="OAK69088.1"/>
    <property type="molecule type" value="Genomic_DNA"/>
</dbReference>
<dbReference type="OrthoDB" id="9794725at2"/>
<dbReference type="SUPFAM" id="SSF53474">
    <property type="entry name" value="alpha/beta-Hydrolases"/>
    <property type="match status" value="1"/>
</dbReference>
<dbReference type="Gene3D" id="3.40.50.1820">
    <property type="entry name" value="alpha/beta hydrolase"/>
    <property type="match status" value="1"/>
</dbReference>
<organism evidence="3 4">
    <name type="scientific">Lederbergia galactosidilytica</name>
    <dbReference type="NCBI Taxonomy" id="217031"/>
    <lineage>
        <taxon>Bacteria</taxon>
        <taxon>Bacillati</taxon>
        <taxon>Bacillota</taxon>
        <taxon>Bacilli</taxon>
        <taxon>Bacillales</taxon>
        <taxon>Bacillaceae</taxon>
        <taxon>Lederbergia</taxon>
    </lineage>
</organism>
<dbReference type="PANTHER" id="PTHR48081">
    <property type="entry name" value="AB HYDROLASE SUPERFAMILY PROTEIN C4A8.06C"/>
    <property type="match status" value="1"/>
</dbReference>
<dbReference type="GO" id="GO:0016787">
    <property type="term" value="F:hydrolase activity"/>
    <property type="evidence" value="ECO:0007669"/>
    <property type="project" value="UniProtKB-KW"/>
</dbReference>
<keyword evidence="4" id="KW-1185">Reference proteome</keyword>
<dbReference type="AlphaFoldDB" id="A0A177ZQE9"/>
<dbReference type="PANTHER" id="PTHR48081:SF6">
    <property type="entry name" value="PEPTIDASE S9 PROLYL OLIGOPEPTIDASE CATALYTIC DOMAIN-CONTAINING PROTEIN"/>
    <property type="match status" value="1"/>
</dbReference>
<accession>A0A177ZQE9</accession>
<dbReference type="InterPro" id="IPR050300">
    <property type="entry name" value="GDXG_lipolytic_enzyme"/>
</dbReference>
<protein>
    <submittedName>
        <fullName evidence="3">Acetyl esterase</fullName>
    </submittedName>
</protein>
<gene>
    <name evidence="3" type="ORF">ABB05_14035</name>
</gene>
<dbReference type="InterPro" id="IPR049492">
    <property type="entry name" value="BD-FAE-like_dom"/>
</dbReference>
<dbReference type="STRING" id="217031.ABB05_14035"/>
<evidence type="ECO:0000259" key="2">
    <source>
        <dbReference type="Pfam" id="PF20434"/>
    </source>
</evidence>
<evidence type="ECO:0000313" key="3">
    <source>
        <dbReference type="EMBL" id="OAK69088.1"/>
    </source>
</evidence>
<name>A0A177ZQE9_9BACI</name>
<keyword evidence="1" id="KW-0378">Hydrolase</keyword>
<dbReference type="InterPro" id="IPR029058">
    <property type="entry name" value="AB_hydrolase_fold"/>
</dbReference>
<reference evidence="3 4" key="1">
    <citation type="submission" date="2015-05" db="EMBL/GenBank/DDBJ databases">
        <title>Comparison of genome.</title>
        <authorList>
            <person name="Zheng Z."/>
            <person name="Sun M."/>
        </authorList>
    </citation>
    <scope>NUCLEOTIDE SEQUENCE [LARGE SCALE GENOMIC DNA]</scope>
    <source>
        <strain evidence="3 4">G25-74</strain>
    </source>
</reference>
<proteinExistence type="predicted"/>
<sequence>MIHEVIQIQTEQSEAKLYTYVLDNSPEIDQNRKRPAVIICPGGGYVTTSDREAEPVAIQMNAMGFHVFILRYSVQPATFPTALTELATAVAYVRNRAEEWNIDANKVIVTGFSAGGHLAASLGVFWEREFLAERVKFDKDAYKPNGLILSYPVISSGVHAHQGSFQALLGDQQEELRERLSLEKQVNNQTPPTFLWHTFEDASVPVENSMLFAVALRKHNIPFELHIYPSGGHGLSLANEESMNVQNNFGIQEECQNWIDMAGVWIRNL</sequence>
<dbReference type="Pfam" id="PF20434">
    <property type="entry name" value="BD-FAE"/>
    <property type="match status" value="1"/>
</dbReference>
<comment type="caution">
    <text evidence="3">The sequence shown here is derived from an EMBL/GenBank/DDBJ whole genome shotgun (WGS) entry which is preliminary data.</text>
</comment>
<feature type="domain" description="BD-FAE-like" evidence="2">
    <location>
        <begin position="30"/>
        <end position="215"/>
    </location>
</feature>
<dbReference type="Proteomes" id="UP000077881">
    <property type="component" value="Unassembled WGS sequence"/>
</dbReference>
<evidence type="ECO:0000256" key="1">
    <source>
        <dbReference type="ARBA" id="ARBA00022801"/>
    </source>
</evidence>
<dbReference type="RefSeq" id="WP_064468370.1">
    <property type="nucleotide sequence ID" value="NZ_JAGGKH010000005.1"/>
</dbReference>
<evidence type="ECO:0000313" key="4">
    <source>
        <dbReference type="Proteomes" id="UP000077881"/>
    </source>
</evidence>
<dbReference type="PATRIC" id="fig|217031.6.peg.3021"/>